<dbReference type="GO" id="GO:0051301">
    <property type="term" value="P:cell division"/>
    <property type="evidence" value="ECO:0007669"/>
    <property type="project" value="UniProtKB-KW"/>
</dbReference>
<feature type="non-terminal residue" evidence="4">
    <location>
        <position position="1"/>
    </location>
</feature>
<dbReference type="Pfam" id="PF00004">
    <property type="entry name" value="AAA"/>
    <property type="match status" value="1"/>
</dbReference>
<dbReference type="GO" id="GO:0016887">
    <property type="term" value="F:ATP hydrolysis activity"/>
    <property type="evidence" value="ECO:0007669"/>
    <property type="project" value="InterPro"/>
</dbReference>
<dbReference type="InterPro" id="IPR003959">
    <property type="entry name" value="ATPase_AAA_core"/>
</dbReference>
<dbReference type="Proteomes" id="UP000326759">
    <property type="component" value="Unassembled WGS sequence"/>
</dbReference>
<keyword evidence="1" id="KW-0547">Nucleotide-binding</keyword>
<dbReference type="Gene3D" id="3.40.50.300">
    <property type="entry name" value="P-loop containing nucleotide triphosphate hydrolases"/>
    <property type="match status" value="1"/>
</dbReference>
<evidence type="ECO:0000313" key="5">
    <source>
        <dbReference type="Proteomes" id="UP000326759"/>
    </source>
</evidence>
<dbReference type="EMBL" id="SEYY01000707">
    <property type="protein sequence ID" value="KAB7506685.1"/>
    <property type="molecule type" value="Genomic_DNA"/>
</dbReference>
<reference evidence="4 5" key="1">
    <citation type="journal article" date="2019" name="PLoS Biol.">
        <title>Sex chromosomes control vertical transmission of feminizing Wolbachia symbionts in an isopod.</title>
        <authorList>
            <person name="Becking T."/>
            <person name="Chebbi M.A."/>
            <person name="Giraud I."/>
            <person name="Moumen B."/>
            <person name="Laverre T."/>
            <person name="Caubet Y."/>
            <person name="Peccoud J."/>
            <person name="Gilbert C."/>
            <person name="Cordaux R."/>
        </authorList>
    </citation>
    <scope>NUCLEOTIDE SEQUENCE [LARGE SCALE GENOMIC DNA]</scope>
    <source>
        <strain evidence="4">ANa2</strain>
        <tissue evidence="4">Whole body excluding digestive tract and cuticle</tissue>
    </source>
</reference>
<comment type="caution">
    <text evidence="4">The sequence shown here is derived from an EMBL/GenBank/DDBJ whole genome shotgun (WGS) entry which is preliminary data.</text>
</comment>
<dbReference type="InterPro" id="IPR050168">
    <property type="entry name" value="AAA_ATPase_domain"/>
</dbReference>
<keyword evidence="5" id="KW-1185">Reference proteome</keyword>
<organism evidence="4 5">
    <name type="scientific">Armadillidium nasatum</name>
    <dbReference type="NCBI Taxonomy" id="96803"/>
    <lineage>
        <taxon>Eukaryota</taxon>
        <taxon>Metazoa</taxon>
        <taxon>Ecdysozoa</taxon>
        <taxon>Arthropoda</taxon>
        <taxon>Crustacea</taxon>
        <taxon>Multicrustacea</taxon>
        <taxon>Malacostraca</taxon>
        <taxon>Eumalacostraca</taxon>
        <taxon>Peracarida</taxon>
        <taxon>Isopoda</taxon>
        <taxon>Oniscidea</taxon>
        <taxon>Crinocheta</taxon>
        <taxon>Armadillidiidae</taxon>
        <taxon>Armadillidium</taxon>
    </lineage>
</organism>
<sequence length="129" mass="14101">CSDLLSKYVGETEKDLNKVIEKAFLSSPALVFMDEIDSLCGRRDGSGGSESGIVPELLSVMRKAHNIGNILFVGATNRPHVLDENLLGAGYFDLTLHFDLPNCATRCAIWEVSGRAEAFKFSNIPVHMT</sequence>
<dbReference type="InterPro" id="IPR027417">
    <property type="entry name" value="P-loop_NTPase"/>
</dbReference>
<protein>
    <submittedName>
        <fullName evidence="4">Cell division cycle protein 48-like protein</fullName>
    </submittedName>
</protein>
<dbReference type="PANTHER" id="PTHR23077:SF171">
    <property type="entry name" value="NUCLEAR VALOSIN-CONTAINING PROTEIN-LIKE"/>
    <property type="match status" value="1"/>
</dbReference>
<accession>A0A5N5TKI9</accession>
<dbReference type="AlphaFoldDB" id="A0A5N5TKI9"/>
<keyword evidence="4" id="KW-0131">Cell cycle</keyword>
<evidence type="ECO:0000256" key="1">
    <source>
        <dbReference type="ARBA" id="ARBA00022741"/>
    </source>
</evidence>
<gene>
    <name evidence="4" type="ORF">Anas_01480</name>
</gene>
<dbReference type="GO" id="GO:0005524">
    <property type="term" value="F:ATP binding"/>
    <property type="evidence" value="ECO:0007669"/>
    <property type="project" value="UniProtKB-KW"/>
</dbReference>
<evidence type="ECO:0000256" key="2">
    <source>
        <dbReference type="ARBA" id="ARBA00022840"/>
    </source>
</evidence>
<feature type="domain" description="ATPase AAA-type core" evidence="3">
    <location>
        <begin position="1"/>
        <end position="99"/>
    </location>
</feature>
<evidence type="ECO:0000313" key="4">
    <source>
        <dbReference type="EMBL" id="KAB7506685.1"/>
    </source>
</evidence>
<dbReference type="PANTHER" id="PTHR23077">
    <property type="entry name" value="AAA-FAMILY ATPASE"/>
    <property type="match status" value="1"/>
</dbReference>
<dbReference type="OrthoDB" id="5421at2759"/>
<keyword evidence="4" id="KW-0132">Cell division</keyword>
<evidence type="ECO:0000259" key="3">
    <source>
        <dbReference type="Pfam" id="PF00004"/>
    </source>
</evidence>
<dbReference type="SUPFAM" id="SSF52540">
    <property type="entry name" value="P-loop containing nucleoside triphosphate hydrolases"/>
    <property type="match status" value="1"/>
</dbReference>
<keyword evidence="2" id="KW-0067">ATP-binding</keyword>
<name>A0A5N5TKI9_9CRUS</name>
<proteinExistence type="predicted"/>